<reference evidence="1" key="1">
    <citation type="submission" date="2023-11" db="EMBL/GenBank/DDBJ databases">
        <authorList>
            <person name="De Vega J J."/>
            <person name="De Vega J J."/>
        </authorList>
    </citation>
    <scope>NUCLEOTIDE SEQUENCE</scope>
</reference>
<protein>
    <submittedName>
        <fullName evidence="1">Uncharacterized protein</fullName>
    </submittedName>
</protein>
<organism evidence="1 2">
    <name type="scientific">Mycena citricolor</name>
    <dbReference type="NCBI Taxonomy" id="2018698"/>
    <lineage>
        <taxon>Eukaryota</taxon>
        <taxon>Fungi</taxon>
        <taxon>Dikarya</taxon>
        <taxon>Basidiomycota</taxon>
        <taxon>Agaricomycotina</taxon>
        <taxon>Agaricomycetes</taxon>
        <taxon>Agaricomycetidae</taxon>
        <taxon>Agaricales</taxon>
        <taxon>Marasmiineae</taxon>
        <taxon>Mycenaceae</taxon>
        <taxon>Mycena</taxon>
    </lineage>
</organism>
<accession>A0AAD2JX81</accession>
<dbReference type="Proteomes" id="UP001295794">
    <property type="component" value="Unassembled WGS sequence"/>
</dbReference>
<proteinExistence type="predicted"/>
<keyword evidence="2" id="KW-1185">Reference proteome</keyword>
<comment type="caution">
    <text evidence="1">The sequence shown here is derived from an EMBL/GenBank/DDBJ whole genome shotgun (WGS) entry which is preliminary data.</text>
</comment>
<evidence type="ECO:0000313" key="1">
    <source>
        <dbReference type="EMBL" id="CAK5266949.1"/>
    </source>
</evidence>
<dbReference type="AlphaFoldDB" id="A0AAD2JX81"/>
<dbReference type="EMBL" id="CAVNYO010000111">
    <property type="protein sequence ID" value="CAK5266949.1"/>
    <property type="molecule type" value="Genomic_DNA"/>
</dbReference>
<sequence length="68" mass="7655">MKSSGNACKPTVQCSYSFRTSDELFEAPASDRSLESVASISSFAFDRLDIRDRIRSRPLICLERKNHG</sequence>
<gene>
    <name evidence="1" type="ORF">MYCIT1_LOCUS9005</name>
</gene>
<name>A0AAD2JX81_9AGAR</name>
<evidence type="ECO:0000313" key="2">
    <source>
        <dbReference type="Proteomes" id="UP001295794"/>
    </source>
</evidence>